<organism evidence="2 3">
    <name type="scientific">Flavobacterium capsici</name>
    <dbReference type="NCBI Taxonomy" id="3075618"/>
    <lineage>
        <taxon>Bacteria</taxon>
        <taxon>Pseudomonadati</taxon>
        <taxon>Bacteroidota</taxon>
        <taxon>Flavobacteriia</taxon>
        <taxon>Flavobacteriales</taxon>
        <taxon>Flavobacteriaceae</taxon>
        <taxon>Flavobacterium</taxon>
    </lineage>
</organism>
<evidence type="ECO:0008006" key="4">
    <source>
        <dbReference type="Google" id="ProtNLM"/>
    </source>
</evidence>
<dbReference type="KEGG" id="fcj:RN605_13155"/>
<gene>
    <name evidence="2" type="ORF">RN605_13155</name>
    <name evidence="1" type="ORF">RN608_05985</name>
</gene>
<evidence type="ECO:0000313" key="2">
    <source>
        <dbReference type="EMBL" id="WNM21617.1"/>
    </source>
</evidence>
<accession>A0AA96F2R0</accession>
<accession>A0AA96EY48</accession>
<dbReference type="EMBL" id="CP134878">
    <property type="protein sequence ID" value="WNM20227.1"/>
    <property type="molecule type" value="Genomic_DNA"/>
</dbReference>
<dbReference type="AlphaFoldDB" id="A0AA96F2R0"/>
<dbReference type="Proteomes" id="UP001304515">
    <property type="component" value="Chromosome"/>
</dbReference>
<name>A0AA96F2R0_9FLAO</name>
<dbReference type="EMBL" id="CP134890">
    <property type="protein sequence ID" value="WNM21617.1"/>
    <property type="molecule type" value="Genomic_DNA"/>
</dbReference>
<proteinExistence type="predicted"/>
<reference evidence="2 3" key="1">
    <citation type="submission" date="2023-09" db="EMBL/GenBank/DDBJ databases">
        <title>Flavobacterium sp. a novel bacteria isolate from Pepper rhizosphere.</title>
        <authorList>
            <person name="Peng Y."/>
            <person name="Lee J."/>
        </authorList>
    </citation>
    <scope>NUCLEOTIDE SEQUENCE [LARGE SCALE GENOMIC DNA]</scope>
    <source>
        <strain evidence="1">PMR2A8</strain>
        <strain evidence="2 3">PMTSA4</strain>
    </source>
</reference>
<dbReference type="NCBIfam" id="TIGR04396">
    <property type="entry name" value="surf_polysacc"/>
    <property type="match status" value="1"/>
</dbReference>
<evidence type="ECO:0000313" key="3">
    <source>
        <dbReference type="Proteomes" id="UP001304515"/>
    </source>
</evidence>
<dbReference type="InterPro" id="IPR030906">
    <property type="entry name" value="Surf_polysacc"/>
</dbReference>
<evidence type="ECO:0000313" key="1">
    <source>
        <dbReference type="EMBL" id="WNM20227.1"/>
    </source>
</evidence>
<keyword evidence="3" id="KW-1185">Reference proteome</keyword>
<protein>
    <recommendedName>
        <fullName evidence="4">Surface carbohydrate biosynthesis protein</fullName>
    </recommendedName>
</protein>
<sequence>MNILLPIETINRELDFKIVLASLLADKKNKIYIGQHDFLMSLLPKMQGGIYIGKNIFHKRAELENGEIYKRLKDNKIDVIYIHEEGAVFPGQEEDWKRIIQEQYSLKYFDKNDLVLQWGDFQKEFDEMRNNSLKMVTTGHPRFDLYKPKWNLLFKEEIDKIKSEFNDFILINGNYLANHGLGEKYLFSNNGGYKVEDINSRMKRVKYYTYNSKQLVSMVELTHELAVKFPELNFVYRPHPSENHEYYKQVFKGVSNIIVKHQGAVTPWILASMAIIHDGCTTALEATLASKPVINYKIELKEEFDIWLPNQMGVRAVTIDQVFKYIDDIREGKLVNNPDSVADVVKNLMFNFENDSYDAFVKEVKIEIAKKELTKQISPSAFYIWKTFFSRKIKFFLYTIFKVSKRKEIEYHKIKFYGFDKRKVEEKFNLVSKIIHKKVEVKIHNPYLIQIENE</sequence>
<dbReference type="RefSeq" id="WP_313325502.1">
    <property type="nucleotide sequence ID" value="NZ_CP134878.1"/>
</dbReference>